<dbReference type="PANTHER" id="PTHR43161:SF23">
    <property type="entry name" value="(R,R)-BUTANEDIOL DEHYDROGENASE-RELATED"/>
    <property type="match status" value="1"/>
</dbReference>
<evidence type="ECO:0000256" key="4">
    <source>
        <dbReference type="ARBA" id="ARBA00022833"/>
    </source>
</evidence>
<gene>
    <name evidence="8" type="ORF">SAMN06295912_13417</name>
</gene>
<proteinExistence type="inferred from homology"/>
<dbReference type="GO" id="GO:0008270">
    <property type="term" value="F:zinc ion binding"/>
    <property type="evidence" value="ECO:0007669"/>
    <property type="project" value="InterPro"/>
</dbReference>
<dbReference type="InterPro" id="IPR011032">
    <property type="entry name" value="GroES-like_sf"/>
</dbReference>
<evidence type="ECO:0000256" key="3">
    <source>
        <dbReference type="ARBA" id="ARBA00022723"/>
    </source>
</evidence>
<comment type="similarity">
    <text evidence="2 6">Belongs to the zinc-containing alcohol dehydrogenase family.</text>
</comment>
<dbReference type="PANTHER" id="PTHR43161">
    <property type="entry name" value="SORBITOL DEHYDROGENASE"/>
    <property type="match status" value="1"/>
</dbReference>
<dbReference type="SUPFAM" id="SSF50129">
    <property type="entry name" value="GroES-like"/>
    <property type="match status" value="1"/>
</dbReference>
<dbReference type="Pfam" id="PF00107">
    <property type="entry name" value="ADH_zinc_N"/>
    <property type="match status" value="1"/>
</dbReference>
<feature type="domain" description="Enoyl reductase (ER)" evidence="7">
    <location>
        <begin position="10"/>
        <end position="337"/>
    </location>
</feature>
<dbReference type="Gene3D" id="3.90.180.10">
    <property type="entry name" value="Medium-chain alcohol dehydrogenases, catalytic domain"/>
    <property type="match status" value="1"/>
</dbReference>
<evidence type="ECO:0000313" key="9">
    <source>
        <dbReference type="Proteomes" id="UP000198281"/>
    </source>
</evidence>
<evidence type="ECO:0000256" key="6">
    <source>
        <dbReference type="RuleBase" id="RU361277"/>
    </source>
</evidence>
<evidence type="ECO:0000313" key="8">
    <source>
        <dbReference type="EMBL" id="SNT04684.1"/>
    </source>
</evidence>
<dbReference type="InterPro" id="IPR036291">
    <property type="entry name" value="NAD(P)-bd_dom_sf"/>
</dbReference>
<reference evidence="9" key="1">
    <citation type="submission" date="2017-06" db="EMBL/GenBank/DDBJ databases">
        <authorList>
            <person name="Varghese N."/>
            <person name="Submissions S."/>
        </authorList>
    </citation>
    <scope>NUCLEOTIDE SEQUENCE [LARGE SCALE GENOMIC DNA]</scope>
    <source>
        <strain evidence="9">LNB2</strain>
    </source>
</reference>
<keyword evidence="4 6" id="KW-0862">Zinc</keyword>
<dbReference type="Proteomes" id="UP000198281">
    <property type="component" value="Unassembled WGS sequence"/>
</dbReference>
<sequence length="341" mass="35536">MRAAFFREAGKPLEIGTTADPTPAPDDVIIAVQRAGICGSDLHITQYGAAPSGTVLGHEFAGEIVALGSAVQGEWKLGDRVTALPIHACGECDACDKDLRALCSSNVFTGTGLARPGAYAEYVGARASTLQRLPAGVSFEQGAMVEPLAVAHHAVSMARIEKGAAVLVIGAGPIGAAATLFARLAGAGHVVVSERSDVRRQRALEVGATAAIDPVAENLGERFRAITGRAPEVVLECVGMPGLIQEGLAVAGVRARIVVVGVCFEEDRFHPLTGLTKEASIHFSQCYHERDFEAVIGLLASGKADARPLHTQTVGFAELPTAFEALRTAMGQCKVLIDPRG</sequence>
<name>A0A239JIW8_9SPHN</name>
<dbReference type="RefSeq" id="WP_089220988.1">
    <property type="nucleotide sequence ID" value="NZ_FZOS01000034.1"/>
</dbReference>
<organism evidence="8 9">
    <name type="scientific">Edaphosphingomonas laterariae</name>
    <dbReference type="NCBI Taxonomy" id="861865"/>
    <lineage>
        <taxon>Bacteria</taxon>
        <taxon>Pseudomonadati</taxon>
        <taxon>Pseudomonadota</taxon>
        <taxon>Alphaproteobacteria</taxon>
        <taxon>Sphingomonadales</taxon>
        <taxon>Rhizorhabdaceae</taxon>
        <taxon>Edaphosphingomonas</taxon>
    </lineage>
</organism>
<dbReference type="InterPro" id="IPR020843">
    <property type="entry name" value="ER"/>
</dbReference>
<dbReference type="OrthoDB" id="9809185at2"/>
<dbReference type="InterPro" id="IPR013154">
    <property type="entry name" value="ADH-like_N"/>
</dbReference>
<evidence type="ECO:0000259" key="7">
    <source>
        <dbReference type="SMART" id="SM00829"/>
    </source>
</evidence>
<dbReference type="InterPro" id="IPR002328">
    <property type="entry name" value="ADH_Zn_CS"/>
</dbReference>
<dbReference type="PROSITE" id="PS00059">
    <property type="entry name" value="ADH_ZINC"/>
    <property type="match status" value="1"/>
</dbReference>
<dbReference type="Gene3D" id="3.40.50.720">
    <property type="entry name" value="NAD(P)-binding Rossmann-like Domain"/>
    <property type="match status" value="1"/>
</dbReference>
<comment type="cofactor">
    <cofactor evidence="1 6">
        <name>Zn(2+)</name>
        <dbReference type="ChEBI" id="CHEBI:29105"/>
    </cofactor>
</comment>
<keyword evidence="5" id="KW-0560">Oxidoreductase</keyword>
<dbReference type="EMBL" id="FZOS01000034">
    <property type="protein sequence ID" value="SNT04684.1"/>
    <property type="molecule type" value="Genomic_DNA"/>
</dbReference>
<dbReference type="Pfam" id="PF08240">
    <property type="entry name" value="ADH_N"/>
    <property type="match status" value="1"/>
</dbReference>
<evidence type="ECO:0000256" key="1">
    <source>
        <dbReference type="ARBA" id="ARBA00001947"/>
    </source>
</evidence>
<dbReference type="SMART" id="SM00829">
    <property type="entry name" value="PKS_ER"/>
    <property type="match status" value="1"/>
</dbReference>
<dbReference type="SUPFAM" id="SSF51735">
    <property type="entry name" value="NAD(P)-binding Rossmann-fold domains"/>
    <property type="match status" value="1"/>
</dbReference>
<protein>
    <submittedName>
        <fullName evidence="8">2-desacetyl-2-hydroxyethyl bacteriochlorophyllide A dehydrogenase</fullName>
    </submittedName>
</protein>
<keyword evidence="9" id="KW-1185">Reference proteome</keyword>
<evidence type="ECO:0000256" key="5">
    <source>
        <dbReference type="ARBA" id="ARBA00023002"/>
    </source>
</evidence>
<dbReference type="GO" id="GO:0016616">
    <property type="term" value="F:oxidoreductase activity, acting on the CH-OH group of donors, NAD or NADP as acceptor"/>
    <property type="evidence" value="ECO:0007669"/>
    <property type="project" value="UniProtKB-ARBA"/>
</dbReference>
<keyword evidence="3 6" id="KW-0479">Metal-binding</keyword>
<accession>A0A239JIW8</accession>
<evidence type="ECO:0000256" key="2">
    <source>
        <dbReference type="ARBA" id="ARBA00008072"/>
    </source>
</evidence>
<dbReference type="AlphaFoldDB" id="A0A239JIW8"/>
<dbReference type="InterPro" id="IPR013149">
    <property type="entry name" value="ADH-like_C"/>
</dbReference>